<dbReference type="SUPFAM" id="SSF53474">
    <property type="entry name" value="alpha/beta-Hydrolases"/>
    <property type="match status" value="1"/>
</dbReference>
<organism evidence="2 3">
    <name type="scientific">Ornithinibacillus caprae</name>
    <dbReference type="NCBI Taxonomy" id="2678566"/>
    <lineage>
        <taxon>Bacteria</taxon>
        <taxon>Bacillati</taxon>
        <taxon>Bacillota</taxon>
        <taxon>Bacilli</taxon>
        <taxon>Bacillales</taxon>
        <taxon>Bacillaceae</taxon>
        <taxon>Ornithinibacillus</taxon>
    </lineage>
</organism>
<dbReference type="Pfam" id="PF12146">
    <property type="entry name" value="Hydrolase_4"/>
    <property type="match status" value="1"/>
</dbReference>
<evidence type="ECO:0000313" key="3">
    <source>
        <dbReference type="Proteomes" id="UP000469125"/>
    </source>
</evidence>
<comment type="caution">
    <text evidence="2">The sequence shown here is derived from an EMBL/GenBank/DDBJ whole genome shotgun (WGS) entry which is preliminary data.</text>
</comment>
<keyword evidence="2" id="KW-0378">Hydrolase</keyword>
<sequence length="297" mass="33461">MAGIGELKMEAIKLKANDGLELSVALSEAKETKALVQMIHGAQEHKERYYEFIEFLTENGFTVIISDTRGHGASINEHYPLGYMDGVGEIIDDQILLTNFIKNRFPGKDLYLFGHSLGSLFARCYLQEHDAEIKKFVMSGTANYVPGVNLGIFLGRVVMLFSGKHGYSRFIRNLSGNNKDDSWLSASLSNLERYRNDPLCQYDYQNSAMLTVFSADSNLHNYHKFKCRNPDLQILSVTGADDPITGGEKGLKESLDSLRKIGYQHISSIVYPGLKHEVLNEETNEIVYRDIVDFLSK</sequence>
<dbReference type="Gene3D" id="3.40.50.1820">
    <property type="entry name" value="alpha/beta hydrolase"/>
    <property type="match status" value="1"/>
</dbReference>
<dbReference type="InterPro" id="IPR029058">
    <property type="entry name" value="AB_hydrolase_fold"/>
</dbReference>
<dbReference type="Proteomes" id="UP000469125">
    <property type="component" value="Unassembled WGS sequence"/>
</dbReference>
<protein>
    <submittedName>
        <fullName evidence="2">Alpha/beta fold hydrolase</fullName>
    </submittedName>
</protein>
<accession>A0A6N8FKZ0</accession>
<evidence type="ECO:0000259" key="1">
    <source>
        <dbReference type="Pfam" id="PF12146"/>
    </source>
</evidence>
<dbReference type="RefSeq" id="WP_196493864.1">
    <property type="nucleotide sequence ID" value="NZ_WOCA01000020.1"/>
</dbReference>
<dbReference type="InterPro" id="IPR022742">
    <property type="entry name" value="Hydrolase_4"/>
</dbReference>
<feature type="domain" description="Serine aminopeptidase S33" evidence="1">
    <location>
        <begin position="31"/>
        <end position="282"/>
    </location>
</feature>
<gene>
    <name evidence="2" type="ORF">GMD78_18220</name>
</gene>
<reference evidence="2 3" key="1">
    <citation type="submission" date="2019-11" db="EMBL/GenBank/DDBJ databases">
        <authorList>
            <person name="Li X."/>
        </authorList>
    </citation>
    <scope>NUCLEOTIDE SEQUENCE [LARGE SCALE GENOMIC DNA]</scope>
    <source>
        <strain evidence="2 3">L9</strain>
    </source>
</reference>
<dbReference type="AlphaFoldDB" id="A0A6N8FKZ0"/>
<dbReference type="GO" id="GO:0016787">
    <property type="term" value="F:hydrolase activity"/>
    <property type="evidence" value="ECO:0007669"/>
    <property type="project" value="UniProtKB-KW"/>
</dbReference>
<name>A0A6N8FKZ0_9BACI</name>
<dbReference type="PANTHER" id="PTHR11614">
    <property type="entry name" value="PHOSPHOLIPASE-RELATED"/>
    <property type="match status" value="1"/>
</dbReference>
<dbReference type="InterPro" id="IPR051044">
    <property type="entry name" value="MAG_DAG_Lipase"/>
</dbReference>
<evidence type="ECO:0000313" key="2">
    <source>
        <dbReference type="EMBL" id="MUK90312.1"/>
    </source>
</evidence>
<dbReference type="EMBL" id="WOCA01000020">
    <property type="protein sequence ID" value="MUK90312.1"/>
    <property type="molecule type" value="Genomic_DNA"/>
</dbReference>
<proteinExistence type="predicted"/>
<keyword evidence="3" id="KW-1185">Reference proteome</keyword>